<dbReference type="Pfam" id="PF03881">
    <property type="entry name" value="Fructosamin_kin"/>
    <property type="match status" value="1"/>
</dbReference>
<feature type="transmembrane region" description="Helical" evidence="2">
    <location>
        <begin position="271"/>
        <end position="293"/>
    </location>
</feature>
<dbReference type="InterPro" id="IPR011009">
    <property type="entry name" value="Kinase-like_dom_sf"/>
</dbReference>
<dbReference type="PANTHER" id="PTHR12149">
    <property type="entry name" value="FRUCTOSAMINE 3 KINASE-RELATED PROTEIN"/>
    <property type="match status" value="1"/>
</dbReference>
<organism evidence="3 4">
    <name type="scientific">Ornithinimicrobium ciconiae</name>
    <dbReference type="NCBI Taxonomy" id="2594265"/>
    <lineage>
        <taxon>Bacteria</taxon>
        <taxon>Bacillati</taxon>
        <taxon>Actinomycetota</taxon>
        <taxon>Actinomycetes</taxon>
        <taxon>Micrococcales</taxon>
        <taxon>Ornithinimicrobiaceae</taxon>
        <taxon>Ornithinimicrobium</taxon>
    </lineage>
</organism>
<evidence type="ECO:0000256" key="2">
    <source>
        <dbReference type="SAM" id="Phobius"/>
    </source>
</evidence>
<dbReference type="AlphaFoldDB" id="A0A516GDY9"/>
<evidence type="ECO:0000313" key="4">
    <source>
        <dbReference type="Proteomes" id="UP000315395"/>
    </source>
</evidence>
<name>A0A516GDY9_9MICO</name>
<keyword evidence="1 3" id="KW-0418">Kinase</keyword>
<dbReference type="InterPro" id="IPR016477">
    <property type="entry name" value="Fructo-/Ketosamine-3-kinase"/>
</dbReference>
<protein>
    <submittedName>
        <fullName evidence="3">Fructosamine kinase family protein</fullName>
    </submittedName>
</protein>
<keyword evidence="1" id="KW-0808">Transferase</keyword>
<dbReference type="PIRSF" id="PIRSF006221">
    <property type="entry name" value="Ketosamine-3-kinase"/>
    <property type="match status" value="1"/>
</dbReference>
<dbReference type="Gene3D" id="1.20.1270.240">
    <property type="match status" value="1"/>
</dbReference>
<comment type="similarity">
    <text evidence="1">Belongs to the fructosamine kinase family.</text>
</comment>
<keyword evidence="4" id="KW-1185">Reference proteome</keyword>
<proteinExistence type="inferred from homology"/>
<dbReference type="RefSeq" id="WP_143784452.1">
    <property type="nucleotide sequence ID" value="NZ_CP041616.1"/>
</dbReference>
<keyword evidence="2" id="KW-1133">Transmembrane helix</keyword>
<dbReference type="SUPFAM" id="SSF56112">
    <property type="entry name" value="Protein kinase-like (PK-like)"/>
    <property type="match status" value="1"/>
</dbReference>
<dbReference type="EMBL" id="CP041616">
    <property type="protein sequence ID" value="QDO89731.1"/>
    <property type="molecule type" value="Genomic_DNA"/>
</dbReference>
<dbReference type="Gene3D" id="3.30.200.20">
    <property type="entry name" value="Phosphorylase Kinase, domain 1"/>
    <property type="match status" value="1"/>
</dbReference>
<evidence type="ECO:0000313" key="3">
    <source>
        <dbReference type="EMBL" id="QDO89731.1"/>
    </source>
</evidence>
<accession>A0A516GDY9</accession>
<dbReference type="Proteomes" id="UP000315395">
    <property type="component" value="Chromosome"/>
</dbReference>
<dbReference type="PANTHER" id="PTHR12149:SF8">
    <property type="entry name" value="PROTEIN-RIBULOSAMINE 3-KINASE"/>
    <property type="match status" value="1"/>
</dbReference>
<gene>
    <name evidence="3" type="ORF">FNH13_16460</name>
</gene>
<keyword evidence="2" id="KW-0812">Transmembrane</keyword>
<evidence type="ECO:0000256" key="1">
    <source>
        <dbReference type="PIRNR" id="PIRNR006221"/>
    </source>
</evidence>
<dbReference type="GO" id="GO:0016301">
    <property type="term" value="F:kinase activity"/>
    <property type="evidence" value="ECO:0007669"/>
    <property type="project" value="UniProtKB-UniRule"/>
</dbReference>
<dbReference type="Gene3D" id="1.10.510.10">
    <property type="entry name" value="Transferase(Phosphotransferase) domain 1"/>
    <property type="match status" value="1"/>
</dbReference>
<sequence>MEEDSLPADLVADLQVQRATPVRGGDIAQAYRLDTAHGPLFAKTHASPSPGMFEREAAGLRALREHCPEEVGVPQVLRESSSGLVLEWIEEDGMPARQTEVALGRSLAHLHGAGSGPGVDGSGTSGDPVGFGGLAGDSHGYLGSVPVDLTPTPSWPEFYLRRRLAPLVTRAVGECRLDPAATGILSELEPRAEELCGPISSPALLHGDLWGGNRLVDTTGRNWLIDPACFWGHPEVDLAMMQLFGGFGPECLDAYQEVSPLADNWRERVPWYQLAPLLVHAILFGGGYGAAALRALTRYR</sequence>
<keyword evidence="2" id="KW-0472">Membrane</keyword>
<dbReference type="KEGG" id="orz:FNH13_16460"/>
<reference evidence="3 4" key="1">
    <citation type="submission" date="2019-07" db="EMBL/GenBank/DDBJ databases">
        <title>complete genome sequencing of Ornithinimicrobium sp. H23M54.</title>
        <authorList>
            <person name="Bae J.-W."/>
            <person name="Lee S.-Y."/>
        </authorList>
    </citation>
    <scope>NUCLEOTIDE SEQUENCE [LARGE SCALE GENOMIC DNA]</scope>
    <source>
        <strain evidence="3 4">H23M54</strain>
    </source>
</reference>
<dbReference type="OrthoDB" id="5291879at2"/>